<keyword evidence="9 10" id="KW-0472">Membrane</keyword>
<dbReference type="PANTHER" id="PTHR42922:SF1">
    <property type="entry name" value="PHOSPHATE TRANSPORT SYSTEM PERMEASE PROTEIN PSTA"/>
    <property type="match status" value="1"/>
</dbReference>
<evidence type="ECO:0000256" key="5">
    <source>
        <dbReference type="ARBA" id="ARBA00022475"/>
    </source>
</evidence>
<reference evidence="12 13" key="1">
    <citation type="submission" date="2018-06" db="EMBL/GenBank/DDBJ databases">
        <title>Draft sequence of Acidithiobacillus ferrooxidans CCM 4253.</title>
        <authorList>
            <person name="Moya-Beltran A."/>
            <person name="Castro M."/>
            <person name="Covarrubias P.C."/>
            <person name="Issotta F."/>
            <person name="Janiczek O."/>
            <person name="Mandl M."/>
            <person name="Kucera J."/>
            <person name="Quatrini R."/>
        </authorList>
    </citation>
    <scope>NUCLEOTIDE SEQUENCE [LARGE SCALE GENOMIC DNA]</scope>
    <source>
        <strain evidence="12 13">CCM 4253</strain>
    </source>
</reference>
<feature type="transmembrane region" description="Helical" evidence="10">
    <location>
        <begin position="108"/>
        <end position="132"/>
    </location>
</feature>
<dbReference type="PROSITE" id="PS50928">
    <property type="entry name" value="ABC_TM1"/>
    <property type="match status" value="1"/>
</dbReference>
<dbReference type="RefSeq" id="WP_012536517.1">
    <property type="nucleotide sequence ID" value="NZ_AP025160.1"/>
</dbReference>
<feature type="transmembrane region" description="Helical" evidence="10">
    <location>
        <begin position="138"/>
        <end position="157"/>
    </location>
</feature>
<evidence type="ECO:0000256" key="4">
    <source>
        <dbReference type="ARBA" id="ARBA00022448"/>
    </source>
</evidence>
<dbReference type="GeneID" id="65280660"/>
<dbReference type="Proteomes" id="UP000248886">
    <property type="component" value="Unassembled WGS sequence"/>
</dbReference>
<dbReference type="InterPro" id="IPR035906">
    <property type="entry name" value="MetI-like_sf"/>
</dbReference>
<evidence type="ECO:0000256" key="9">
    <source>
        <dbReference type="ARBA" id="ARBA00023136"/>
    </source>
</evidence>
<dbReference type="SUPFAM" id="SSF161098">
    <property type="entry name" value="MetI-like"/>
    <property type="match status" value="1"/>
</dbReference>
<dbReference type="InterPro" id="IPR000515">
    <property type="entry name" value="MetI-like"/>
</dbReference>
<dbReference type="GO" id="GO:0035435">
    <property type="term" value="P:phosphate ion transmembrane transport"/>
    <property type="evidence" value="ECO:0007669"/>
    <property type="project" value="InterPro"/>
</dbReference>
<evidence type="ECO:0000256" key="7">
    <source>
        <dbReference type="ARBA" id="ARBA00022692"/>
    </source>
</evidence>
<feature type="transmembrane region" description="Helical" evidence="10">
    <location>
        <begin position="193"/>
        <end position="211"/>
    </location>
</feature>
<gene>
    <name evidence="12" type="primary">pstA</name>
    <name evidence="12" type="ORF">DN052_01205</name>
</gene>
<comment type="caution">
    <text evidence="12">The sequence shown here is derived from an EMBL/GenBank/DDBJ whole genome shotgun (WGS) entry which is preliminary data.</text>
</comment>
<dbReference type="OMA" id="YDRAWAA"/>
<accession>A0A2W1K4W1</accession>
<dbReference type="InterPro" id="IPR005672">
    <property type="entry name" value="Phosphate_PstA"/>
</dbReference>
<feature type="transmembrane region" description="Helical" evidence="10">
    <location>
        <begin position="20"/>
        <end position="39"/>
    </location>
</feature>
<keyword evidence="8 10" id="KW-1133">Transmembrane helix</keyword>
<keyword evidence="5 10" id="KW-1003">Cell membrane</keyword>
<keyword evidence="7 10" id="KW-0812">Transmembrane</keyword>
<dbReference type="NCBIfam" id="TIGR00974">
    <property type="entry name" value="3a0107s02c"/>
    <property type="match status" value="1"/>
</dbReference>
<evidence type="ECO:0000256" key="1">
    <source>
        <dbReference type="ARBA" id="ARBA00004651"/>
    </source>
</evidence>
<dbReference type="AlphaFoldDB" id="A0A2W1K4W1"/>
<evidence type="ECO:0000313" key="12">
    <source>
        <dbReference type="EMBL" id="PZD81729.1"/>
    </source>
</evidence>
<feature type="transmembrane region" description="Helical" evidence="10">
    <location>
        <begin position="71"/>
        <end position="96"/>
    </location>
</feature>
<organism evidence="12 13">
    <name type="scientific">Acidithiobacillus ferrooxidans</name>
    <name type="common">Thiobacillus ferrooxidans</name>
    <dbReference type="NCBI Taxonomy" id="920"/>
    <lineage>
        <taxon>Bacteria</taxon>
        <taxon>Pseudomonadati</taxon>
        <taxon>Pseudomonadota</taxon>
        <taxon>Acidithiobacillia</taxon>
        <taxon>Acidithiobacillales</taxon>
        <taxon>Acidithiobacillaceae</taxon>
        <taxon>Acidithiobacillus</taxon>
    </lineage>
</organism>
<keyword evidence="4" id="KW-0813">Transport</keyword>
<comment type="subcellular location">
    <subcellularLocation>
        <location evidence="10">Cell inner membrane</location>
        <topology evidence="10">Multi-pass membrane protein</topology>
    </subcellularLocation>
    <subcellularLocation>
        <location evidence="1">Cell membrane</location>
        <topology evidence="1">Multi-pass membrane protein</topology>
    </subcellularLocation>
</comment>
<dbReference type="OrthoDB" id="5290278at2"/>
<dbReference type="Pfam" id="PF00528">
    <property type="entry name" value="BPD_transp_1"/>
    <property type="match status" value="1"/>
</dbReference>
<dbReference type="PANTHER" id="PTHR42922">
    <property type="entry name" value="PHOSPHATE TRANSPORT SYSTEM PERMEASE PROTEIN PSTA"/>
    <property type="match status" value="1"/>
</dbReference>
<keyword evidence="6" id="KW-0592">Phosphate transport</keyword>
<proteinExistence type="inferred from homology"/>
<dbReference type="GO" id="GO:0005886">
    <property type="term" value="C:plasma membrane"/>
    <property type="evidence" value="ECO:0007669"/>
    <property type="project" value="UniProtKB-SubCell"/>
</dbReference>
<dbReference type="EMBL" id="QKQP01000001">
    <property type="protein sequence ID" value="PZD81729.1"/>
    <property type="molecule type" value="Genomic_DNA"/>
</dbReference>
<dbReference type="InterPro" id="IPR051408">
    <property type="entry name" value="Phosphate_transprt_permease"/>
</dbReference>
<evidence type="ECO:0000259" key="11">
    <source>
        <dbReference type="PROSITE" id="PS50928"/>
    </source>
</evidence>
<evidence type="ECO:0000256" key="3">
    <source>
        <dbReference type="ARBA" id="ARBA00016864"/>
    </source>
</evidence>
<protein>
    <recommendedName>
        <fullName evidence="3 10">Phosphate transport system permease protein PstA</fullName>
    </recommendedName>
</protein>
<evidence type="ECO:0000313" key="13">
    <source>
        <dbReference type="Proteomes" id="UP000248886"/>
    </source>
</evidence>
<feature type="transmembrane region" description="Helical" evidence="10">
    <location>
        <begin position="255"/>
        <end position="278"/>
    </location>
</feature>
<name>A0A2W1K4W1_ACIFR</name>
<dbReference type="Gene3D" id="1.10.3720.10">
    <property type="entry name" value="MetI-like"/>
    <property type="match status" value="1"/>
</dbReference>
<evidence type="ECO:0000256" key="6">
    <source>
        <dbReference type="ARBA" id="ARBA00022592"/>
    </source>
</evidence>
<comment type="similarity">
    <text evidence="2 10">Belongs to the binding-protein-dependent transport system permease family. CysTW subfamily.</text>
</comment>
<dbReference type="CDD" id="cd06261">
    <property type="entry name" value="TM_PBP2"/>
    <property type="match status" value="1"/>
</dbReference>
<evidence type="ECO:0000256" key="10">
    <source>
        <dbReference type="RuleBase" id="RU363043"/>
    </source>
</evidence>
<dbReference type="GO" id="GO:0005315">
    <property type="term" value="F:phosphate transmembrane transporter activity"/>
    <property type="evidence" value="ECO:0007669"/>
    <property type="project" value="InterPro"/>
</dbReference>
<evidence type="ECO:0000256" key="2">
    <source>
        <dbReference type="ARBA" id="ARBA00007069"/>
    </source>
</evidence>
<feature type="domain" description="ABC transmembrane type-1" evidence="11">
    <location>
        <begin position="71"/>
        <end position="274"/>
    </location>
</feature>
<sequence>MNTARNARYLRRRFWNIFNLGMAMATTLFGLFWLVWILWTTLSYGAGALNLELFTGDTPAPGSIGGLRNAFVGSLLMIGVAVMIGTPVGILAGTYLAEFAQGSRLAAVIRFFNDILLSAPSIVIGLFIYAVVVVPMGSFSGLAGALSLAILLLPVVLRTTDEMLGMVPGTMREAALALGAPHWKMIVQVSYRAARSGILTGVLLAVARISGETAPLLFTALSNQFFSTNLDKPIANVPVVIFQFAMSPYPEWQHLAWAGALIAAMAVLVLSLVSRFLIKDRSPR</sequence>
<evidence type="ECO:0000256" key="8">
    <source>
        <dbReference type="ARBA" id="ARBA00022989"/>
    </source>
</evidence>